<reference evidence="6" key="2">
    <citation type="submission" date="2021-05" db="UniProtKB">
        <authorList>
            <consortium name="EnsemblPlants"/>
        </authorList>
    </citation>
    <scope>IDENTIFICATION</scope>
    <source>
        <strain evidence="6">subsp. malaccensis</strain>
    </source>
</reference>
<feature type="chain" id="PRO_5033611129" evidence="3">
    <location>
        <begin position="26"/>
        <end position="148"/>
    </location>
</feature>
<dbReference type="EnsemblPlants" id="Ma02_t14720.1">
    <property type="protein sequence ID" value="Ma02_p14720.1"/>
    <property type="gene ID" value="Ma02_g14720"/>
</dbReference>
<dbReference type="AlphaFoldDB" id="A0A804I2W8"/>
<evidence type="ECO:0000313" key="7">
    <source>
        <dbReference type="Proteomes" id="UP000012960"/>
    </source>
</evidence>
<evidence type="ECO:0000256" key="1">
    <source>
        <dbReference type="ARBA" id="ARBA00023157"/>
    </source>
</evidence>
<accession>A0A804I2W8</accession>
<dbReference type="OMA" id="RREYEEC"/>
<dbReference type="FunFam" id="2.60.40.420:FF:000034">
    <property type="entry name" value="Cupredoxin superfamily protein"/>
    <property type="match status" value="1"/>
</dbReference>
<dbReference type="InParanoid" id="A0A804I2W8"/>
<keyword evidence="3" id="KW-0732">Signal</keyword>
<evidence type="ECO:0000259" key="4">
    <source>
        <dbReference type="PROSITE" id="PS51485"/>
    </source>
</evidence>
<evidence type="ECO:0000256" key="3">
    <source>
        <dbReference type="SAM" id="SignalP"/>
    </source>
</evidence>
<dbReference type="Pfam" id="PF02298">
    <property type="entry name" value="Cu_bind_like"/>
    <property type="match status" value="1"/>
</dbReference>
<dbReference type="EMBL" id="HG996467">
    <property type="protein sequence ID" value="CAG1862072.1"/>
    <property type="molecule type" value="Genomic_DNA"/>
</dbReference>
<evidence type="ECO:0000313" key="6">
    <source>
        <dbReference type="EnsemblPlants" id="Ma02_p14720.1"/>
    </source>
</evidence>
<dbReference type="InterPro" id="IPR008972">
    <property type="entry name" value="Cupredoxin"/>
</dbReference>
<evidence type="ECO:0000256" key="2">
    <source>
        <dbReference type="ARBA" id="ARBA00023180"/>
    </source>
</evidence>
<dbReference type="Proteomes" id="UP000012960">
    <property type="component" value="Unplaced"/>
</dbReference>
<dbReference type="GO" id="GO:0005886">
    <property type="term" value="C:plasma membrane"/>
    <property type="evidence" value="ECO:0000318"/>
    <property type="project" value="GO_Central"/>
</dbReference>
<feature type="domain" description="Phytocyanin" evidence="4">
    <location>
        <begin position="26"/>
        <end position="127"/>
    </location>
</feature>
<proteinExistence type="predicted"/>
<name>A0A804I2W8_MUSAM</name>
<evidence type="ECO:0000313" key="5">
    <source>
        <dbReference type="EMBL" id="CAG1862072.1"/>
    </source>
</evidence>
<dbReference type="PANTHER" id="PTHR33021">
    <property type="entry name" value="BLUE COPPER PROTEIN"/>
    <property type="match status" value="1"/>
</dbReference>
<organism evidence="6 7">
    <name type="scientific">Musa acuminata subsp. malaccensis</name>
    <name type="common">Wild banana</name>
    <name type="synonym">Musa malaccensis</name>
    <dbReference type="NCBI Taxonomy" id="214687"/>
    <lineage>
        <taxon>Eukaryota</taxon>
        <taxon>Viridiplantae</taxon>
        <taxon>Streptophyta</taxon>
        <taxon>Embryophyta</taxon>
        <taxon>Tracheophyta</taxon>
        <taxon>Spermatophyta</taxon>
        <taxon>Magnoliopsida</taxon>
        <taxon>Liliopsida</taxon>
        <taxon>Zingiberales</taxon>
        <taxon>Musaceae</taxon>
        <taxon>Musa</taxon>
    </lineage>
</organism>
<dbReference type="Gramene" id="Ma02_t14720.1">
    <property type="protein sequence ID" value="Ma02_p14720.1"/>
    <property type="gene ID" value="Ma02_g14720"/>
</dbReference>
<dbReference type="PROSITE" id="PS51485">
    <property type="entry name" value="PHYTOCYANIN"/>
    <property type="match status" value="1"/>
</dbReference>
<dbReference type="SUPFAM" id="SSF49503">
    <property type="entry name" value="Cupredoxins"/>
    <property type="match status" value="1"/>
</dbReference>
<keyword evidence="1" id="KW-1015">Disulfide bond</keyword>
<dbReference type="InterPro" id="IPR039391">
    <property type="entry name" value="Phytocyanin-like"/>
</dbReference>
<dbReference type="CDD" id="cd13920">
    <property type="entry name" value="Stellacyanin"/>
    <property type="match status" value="1"/>
</dbReference>
<gene>
    <name evidence="5" type="ORF">GSMUA_69660.1</name>
</gene>
<keyword evidence="2" id="KW-0325">Glycoprotein</keyword>
<sequence>MRAKRWPIQLRLAVVATACIGCSLAHQHLVGDSIWSIPPSNEFYSNWASNRSFAVGDDLVFRFELGFYDVVQVSRREFDSCSADNAFRSFLVGPATVSLNEEGVFYFICSFGNYCLLGQKLSVTVQRLLPPPTGASPSSTPPASPHLK</sequence>
<dbReference type="Gene3D" id="2.60.40.420">
    <property type="entry name" value="Cupredoxins - blue copper proteins"/>
    <property type="match status" value="1"/>
</dbReference>
<feature type="signal peptide" evidence="3">
    <location>
        <begin position="1"/>
        <end position="25"/>
    </location>
</feature>
<reference evidence="5" key="1">
    <citation type="submission" date="2021-03" db="EMBL/GenBank/DDBJ databases">
        <authorList>
            <consortium name="Genoscope - CEA"/>
            <person name="William W."/>
        </authorList>
    </citation>
    <scope>NUCLEOTIDE SEQUENCE</scope>
    <source>
        <strain evidence="5">Doubled-haploid Pahang</strain>
    </source>
</reference>
<dbReference type="PANTHER" id="PTHR33021:SF288">
    <property type="entry name" value="OS03G0648500 PROTEIN"/>
    <property type="match status" value="1"/>
</dbReference>
<keyword evidence="7" id="KW-1185">Reference proteome</keyword>
<dbReference type="InterPro" id="IPR003245">
    <property type="entry name" value="Phytocyanin_dom"/>
</dbReference>
<protein>
    <submittedName>
        <fullName evidence="5">(wild Malaysian banana) hypothetical protein</fullName>
    </submittedName>
</protein>
<dbReference type="GO" id="GO:0009055">
    <property type="term" value="F:electron transfer activity"/>
    <property type="evidence" value="ECO:0007669"/>
    <property type="project" value="InterPro"/>
</dbReference>